<dbReference type="AlphaFoldDB" id="A0A7L4P9U1"/>
<proteinExistence type="predicted"/>
<dbReference type="EMBL" id="JAAVJF010000003">
    <property type="protein sequence ID" value="NYR15735.1"/>
    <property type="molecule type" value="Genomic_DNA"/>
</dbReference>
<dbReference type="RefSeq" id="WP_164905905.1">
    <property type="nucleotide sequence ID" value="NZ_JAAVJF010000003.1"/>
</dbReference>
<dbReference type="GeneID" id="44139551"/>
<dbReference type="Proteomes" id="UP000554766">
    <property type="component" value="Unassembled WGS sequence"/>
</dbReference>
<evidence type="ECO:0000313" key="1">
    <source>
        <dbReference type="EMBL" id="NYR15735.1"/>
    </source>
</evidence>
<organism evidence="1 2">
    <name type="scientific">Pyrobaculum arsenaticum</name>
    <dbReference type="NCBI Taxonomy" id="121277"/>
    <lineage>
        <taxon>Archaea</taxon>
        <taxon>Thermoproteota</taxon>
        <taxon>Thermoprotei</taxon>
        <taxon>Thermoproteales</taxon>
        <taxon>Thermoproteaceae</taxon>
        <taxon>Pyrobaculum</taxon>
    </lineage>
</organism>
<reference evidence="1 2" key="1">
    <citation type="journal article" date="2020" name="Nat. Commun.">
        <title>The structures of two archaeal type IV pili illuminate evolutionary relationships.</title>
        <authorList>
            <person name="Wang F."/>
            <person name="Baquero D.P."/>
            <person name="Su Z."/>
            <person name="Beltran L.C."/>
            <person name="Prangishvili D."/>
            <person name="Krupovic M."/>
            <person name="Egelman E.H."/>
        </authorList>
    </citation>
    <scope>NUCLEOTIDE SEQUENCE [LARGE SCALE GENOMIC DNA]</scope>
    <source>
        <strain evidence="1 2">2GA</strain>
    </source>
</reference>
<evidence type="ECO:0000313" key="2">
    <source>
        <dbReference type="Proteomes" id="UP000554766"/>
    </source>
</evidence>
<accession>A0A7L4P9U1</accession>
<comment type="caution">
    <text evidence="1">The sequence shown here is derived from an EMBL/GenBank/DDBJ whole genome shotgun (WGS) entry which is preliminary data.</text>
</comment>
<keyword evidence="2" id="KW-1185">Reference proteome</keyword>
<gene>
    <name evidence="1" type="ORF">HC235_07270</name>
</gene>
<name>A0A7L4P9U1_9CREN</name>
<protein>
    <submittedName>
        <fullName evidence="1">Uncharacterized protein</fullName>
    </submittedName>
</protein>
<sequence length="45" mass="4808">MEGQPAGPLLRGYISAASLKTLVKAWQALKHLNRDILGNATGKAF</sequence>